<evidence type="ECO:0000313" key="2">
    <source>
        <dbReference type="Proteomes" id="UP000241190"/>
    </source>
</evidence>
<comment type="caution">
    <text evidence="1">The sequence shown here is derived from an EMBL/GenBank/DDBJ whole genome shotgun (WGS) entry which is preliminary data.</text>
</comment>
<proteinExistence type="predicted"/>
<evidence type="ECO:0000313" key="1">
    <source>
        <dbReference type="EMBL" id="PSW99563.1"/>
    </source>
</evidence>
<organism evidence="1 2">
    <name type="scientific">Photobacterium iliopiscarium</name>
    <dbReference type="NCBI Taxonomy" id="56192"/>
    <lineage>
        <taxon>Bacteria</taxon>
        <taxon>Pseudomonadati</taxon>
        <taxon>Pseudomonadota</taxon>
        <taxon>Gammaproteobacteria</taxon>
        <taxon>Vibrionales</taxon>
        <taxon>Vibrionaceae</taxon>
        <taxon>Photobacterium</taxon>
    </lineage>
</organism>
<name>A0ABX5GWW9_9GAMM</name>
<accession>A0ABX5GWW9</accession>
<dbReference type="RefSeq" id="WP_107180324.1">
    <property type="nucleotide sequence ID" value="NZ_PYOP01000002.1"/>
</dbReference>
<dbReference type="SUPFAM" id="SSF54001">
    <property type="entry name" value="Cysteine proteinases"/>
    <property type="match status" value="1"/>
</dbReference>
<dbReference type="Gene3D" id="3.90.1720.10">
    <property type="entry name" value="endopeptidase domain like (from Nostoc punctiforme)"/>
    <property type="match status" value="1"/>
</dbReference>
<dbReference type="InterPro" id="IPR038765">
    <property type="entry name" value="Papain-like_cys_pep_sf"/>
</dbReference>
<protein>
    <submittedName>
        <fullName evidence="1">Uncharacterized protein</fullName>
    </submittedName>
</protein>
<reference evidence="1 2" key="1">
    <citation type="submission" date="2018-03" db="EMBL/GenBank/DDBJ databases">
        <title>Whole genome sequencing of Histamine producing bacteria.</title>
        <authorList>
            <person name="Butler K."/>
        </authorList>
    </citation>
    <scope>NUCLEOTIDE SEQUENCE [LARGE SCALE GENOMIC DNA]</scope>
    <source>
        <strain evidence="1 2">ATCC 51761</strain>
    </source>
</reference>
<keyword evidence="2" id="KW-1185">Reference proteome</keyword>
<dbReference type="Proteomes" id="UP000241190">
    <property type="component" value="Unassembled WGS sequence"/>
</dbReference>
<gene>
    <name evidence="1" type="ORF">C9J52_01910</name>
</gene>
<sequence>MSVVNIENVSVYNREININNVRTGDVLLSYGNGAISDLIRLIDGGLYSHAALFDGNVIVEAGLTGVVETPLEIELEAQKYIDVYRFKSDDGNHFSIPDWPVSPVIDKVHNYLDKGTKYANNQLYLVGALIILRKLPHNHIEKVVLRNVLDQVFKLLKRIIKGNEVKAVVCSELVYRSFYEATNDRKYGLTIKDALLNVTTNIESHIDEDIVTRMNEIEKMYLEVNSMDINLDMNLYGKGNPLVAAEMVSPNDLSLSPNLEMIGRLKK</sequence>
<dbReference type="EMBL" id="PYOP01000002">
    <property type="protein sequence ID" value="PSW99563.1"/>
    <property type="molecule type" value="Genomic_DNA"/>
</dbReference>